<evidence type="ECO:0000256" key="1">
    <source>
        <dbReference type="SAM" id="MobiDB-lite"/>
    </source>
</evidence>
<comment type="caution">
    <text evidence="2">The sequence shown here is derived from an EMBL/GenBank/DDBJ whole genome shotgun (WGS) entry which is preliminary data.</text>
</comment>
<feature type="region of interest" description="Disordered" evidence="1">
    <location>
        <begin position="71"/>
        <end position="119"/>
    </location>
</feature>
<reference evidence="2 3" key="1">
    <citation type="submission" date="2019-03" db="EMBL/GenBank/DDBJ databases">
        <title>First draft genome of Liparis tanakae, snailfish: a comprehensive survey of snailfish specific genes.</title>
        <authorList>
            <person name="Kim W."/>
            <person name="Song I."/>
            <person name="Jeong J.-H."/>
            <person name="Kim D."/>
            <person name="Kim S."/>
            <person name="Ryu S."/>
            <person name="Song J.Y."/>
            <person name="Lee S.K."/>
        </authorList>
    </citation>
    <scope>NUCLEOTIDE SEQUENCE [LARGE SCALE GENOMIC DNA]</scope>
    <source>
        <tissue evidence="2">Muscle</tissue>
    </source>
</reference>
<evidence type="ECO:0000313" key="2">
    <source>
        <dbReference type="EMBL" id="TNN21779.1"/>
    </source>
</evidence>
<feature type="compositionally biased region" description="Gly residues" evidence="1">
    <location>
        <begin position="92"/>
        <end position="102"/>
    </location>
</feature>
<gene>
    <name evidence="2" type="ORF">EYF80_068109</name>
</gene>
<organism evidence="2 3">
    <name type="scientific">Liparis tanakae</name>
    <name type="common">Tanaka's snailfish</name>
    <dbReference type="NCBI Taxonomy" id="230148"/>
    <lineage>
        <taxon>Eukaryota</taxon>
        <taxon>Metazoa</taxon>
        <taxon>Chordata</taxon>
        <taxon>Craniata</taxon>
        <taxon>Vertebrata</taxon>
        <taxon>Euteleostomi</taxon>
        <taxon>Actinopterygii</taxon>
        <taxon>Neopterygii</taxon>
        <taxon>Teleostei</taxon>
        <taxon>Neoteleostei</taxon>
        <taxon>Acanthomorphata</taxon>
        <taxon>Eupercaria</taxon>
        <taxon>Perciformes</taxon>
        <taxon>Cottioidei</taxon>
        <taxon>Cottales</taxon>
        <taxon>Liparidae</taxon>
        <taxon>Liparis</taxon>
    </lineage>
</organism>
<dbReference type="EMBL" id="SRLO01025935">
    <property type="protein sequence ID" value="TNN21779.1"/>
    <property type="molecule type" value="Genomic_DNA"/>
</dbReference>
<dbReference type="AlphaFoldDB" id="A0A4Z2DZ91"/>
<keyword evidence="3" id="KW-1185">Reference proteome</keyword>
<proteinExistence type="predicted"/>
<accession>A0A4Z2DZ91</accession>
<dbReference type="Proteomes" id="UP000314294">
    <property type="component" value="Unassembled WGS sequence"/>
</dbReference>
<feature type="compositionally biased region" description="Polar residues" evidence="1">
    <location>
        <begin position="72"/>
        <end position="81"/>
    </location>
</feature>
<evidence type="ECO:0000313" key="3">
    <source>
        <dbReference type="Proteomes" id="UP000314294"/>
    </source>
</evidence>
<name>A0A4Z2DZ91_9TELE</name>
<protein>
    <submittedName>
        <fullName evidence="2">Uncharacterized protein</fullName>
    </submittedName>
</protein>
<sequence length="119" mass="12155">MDPTLSMVPSSGLLCLEWTTWAKNSEPSASTLRRSSASRLMKVPSFFHSTRAGVAAPLCAEQLSSAALPRTASVSRGSAVNQKGLKGCAAEPGGGEGGGGALAGRSTPEARAAKSFYQI</sequence>